<dbReference type="Gene3D" id="1.10.10.410">
    <property type="match status" value="1"/>
</dbReference>
<reference evidence="3" key="1">
    <citation type="journal article" date="2019" name="Int. J. Syst. Evol. Microbiol.">
        <title>The Global Catalogue of Microorganisms (GCM) 10K type strain sequencing project: providing services to taxonomists for standard genome sequencing and annotation.</title>
        <authorList>
            <consortium name="The Broad Institute Genomics Platform"/>
            <consortium name="The Broad Institute Genome Sequencing Center for Infectious Disease"/>
            <person name="Wu L."/>
            <person name="Ma J."/>
        </authorList>
    </citation>
    <scope>NUCLEOTIDE SEQUENCE [LARGE SCALE GENOMIC DNA]</scope>
    <source>
        <strain evidence="3">JCM 16908</strain>
    </source>
</reference>
<dbReference type="SUPFAM" id="SSF89095">
    <property type="entry name" value="GatB/YqeY motif"/>
    <property type="match status" value="1"/>
</dbReference>
<feature type="compositionally biased region" description="Low complexity" evidence="1">
    <location>
        <begin position="91"/>
        <end position="104"/>
    </location>
</feature>
<feature type="region of interest" description="Disordered" evidence="1">
    <location>
        <begin position="85"/>
        <end position="107"/>
    </location>
</feature>
<sequence length="174" mass="18800">MGSDAGRGEMQAIGLWRHGKMVTMSALKDKLKADLTTSMKARDEIRTRTLRMALAAVSTEEVAGKSARELTDDEIVKVLTKEAKKRREASEAFAGAGRAEQAQAEQDEHAVLEEYLPAQLSDEELERLVDEAIAESGAEGPRAMGQVMKVLNPKVAGRAEGGRVAQIVRARLAG</sequence>
<evidence type="ECO:0000313" key="2">
    <source>
        <dbReference type="EMBL" id="GAA3791836.1"/>
    </source>
</evidence>
<name>A0ABP7HJ72_9ACTN</name>
<comment type="caution">
    <text evidence="2">The sequence shown here is derived from an EMBL/GenBank/DDBJ whole genome shotgun (WGS) entry which is preliminary data.</text>
</comment>
<keyword evidence="3" id="KW-1185">Reference proteome</keyword>
<dbReference type="InterPro" id="IPR023168">
    <property type="entry name" value="GatB_Yqey_C_2"/>
</dbReference>
<dbReference type="PANTHER" id="PTHR28055:SF1">
    <property type="entry name" value="ALTERED INHERITANCE OF MITOCHONDRIA PROTEIN 41, MITOCHONDRIAL"/>
    <property type="match status" value="1"/>
</dbReference>
<dbReference type="PANTHER" id="PTHR28055">
    <property type="entry name" value="ALTERED INHERITANCE OF MITOCHONDRIA PROTEIN 41, MITOCHONDRIAL"/>
    <property type="match status" value="1"/>
</dbReference>
<accession>A0ABP7HJ72</accession>
<dbReference type="Pfam" id="PF09424">
    <property type="entry name" value="YqeY"/>
    <property type="match status" value="1"/>
</dbReference>
<evidence type="ECO:0000256" key="1">
    <source>
        <dbReference type="SAM" id="MobiDB-lite"/>
    </source>
</evidence>
<dbReference type="InterPro" id="IPR003789">
    <property type="entry name" value="Asn/Gln_tRNA_amidoTrase-B-like"/>
</dbReference>
<protein>
    <submittedName>
        <fullName evidence="2">GatB/YqeY domain-containing protein</fullName>
    </submittedName>
</protein>
<dbReference type="Gene3D" id="1.10.1510.10">
    <property type="entry name" value="Uncharacterised protein YqeY/AIM41 PF09424, N-terminal domain"/>
    <property type="match status" value="1"/>
</dbReference>
<dbReference type="InterPro" id="IPR019004">
    <property type="entry name" value="YqeY/Aim41"/>
</dbReference>
<gene>
    <name evidence="2" type="ORF">GCM10022226_08550</name>
</gene>
<dbReference type="EMBL" id="BAAAZR010000001">
    <property type="protein sequence ID" value="GAA3791836.1"/>
    <property type="molecule type" value="Genomic_DNA"/>
</dbReference>
<organism evidence="2 3">
    <name type="scientific">Sphaerisporangium flaviroseum</name>
    <dbReference type="NCBI Taxonomy" id="509199"/>
    <lineage>
        <taxon>Bacteria</taxon>
        <taxon>Bacillati</taxon>
        <taxon>Actinomycetota</taxon>
        <taxon>Actinomycetes</taxon>
        <taxon>Streptosporangiales</taxon>
        <taxon>Streptosporangiaceae</taxon>
        <taxon>Sphaerisporangium</taxon>
    </lineage>
</organism>
<proteinExistence type="predicted"/>
<dbReference type="InterPro" id="IPR042184">
    <property type="entry name" value="YqeY/Aim41_N"/>
</dbReference>
<evidence type="ECO:0000313" key="3">
    <source>
        <dbReference type="Proteomes" id="UP001500888"/>
    </source>
</evidence>
<dbReference type="Proteomes" id="UP001500888">
    <property type="component" value="Unassembled WGS sequence"/>
</dbReference>